<dbReference type="PROSITE" id="PS51127">
    <property type="entry name" value="BIG1"/>
    <property type="match status" value="1"/>
</dbReference>
<name>A0ABT2BV45_9BURK</name>
<keyword evidence="5" id="KW-1185">Reference proteome</keyword>
<evidence type="ECO:0000313" key="5">
    <source>
        <dbReference type="Proteomes" id="UP001165263"/>
    </source>
</evidence>
<organism evidence="4 5">
    <name type="scientific">Telluria mixta</name>
    <dbReference type="NCBI Taxonomy" id="34071"/>
    <lineage>
        <taxon>Bacteria</taxon>
        <taxon>Pseudomonadati</taxon>
        <taxon>Pseudomonadota</taxon>
        <taxon>Betaproteobacteria</taxon>
        <taxon>Burkholderiales</taxon>
        <taxon>Oxalobacteraceae</taxon>
        <taxon>Telluria group</taxon>
        <taxon>Telluria</taxon>
    </lineage>
</organism>
<dbReference type="PROSITE" id="PS51257">
    <property type="entry name" value="PROKAR_LIPOPROTEIN"/>
    <property type="match status" value="1"/>
</dbReference>
<dbReference type="RefSeq" id="WP_259448197.1">
    <property type="nucleotide sequence ID" value="NZ_CP119520.1"/>
</dbReference>
<gene>
    <name evidence="4" type="ORF">NX786_06575</name>
</gene>
<feature type="region of interest" description="Disordered" evidence="2">
    <location>
        <begin position="36"/>
        <end position="59"/>
    </location>
</feature>
<dbReference type="InterPro" id="IPR003344">
    <property type="entry name" value="Big_1_dom"/>
</dbReference>
<proteinExistence type="inferred from homology"/>
<dbReference type="EMBL" id="JANUHC010000002">
    <property type="protein sequence ID" value="MCS0628995.1"/>
    <property type="molecule type" value="Genomic_DNA"/>
</dbReference>
<evidence type="ECO:0000313" key="4">
    <source>
        <dbReference type="EMBL" id="MCS0628995.1"/>
    </source>
</evidence>
<feature type="compositionally biased region" description="Gly residues" evidence="2">
    <location>
        <begin position="42"/>
        <end position="53"/>
    </location>
</feature>
<dbReference type="SUPFAM" id="SSF49373">
    <property type="entry name" value="Invasin/intimin cell-adhesion fragments"/>
    <property type="match status" value="3"/>
</dbReference>
<comment type="similarity">
    <text evidence="1">Belongs to the intimin/invasin family.</text>
</comment>
<reference evidence="4" key="1">
    <citation type="submission" date="2022-08" db="EMBL/GenBank/DDBJ databases">
        <title>Reclassification of Massilia species as members of the genera Telluria, Duganella, Pseudoduganella, Mokoshia gen. nov. and Zemynaea gen. nov. using orthogonal and non-orthogonal genome-based approaches.</title>
        <authorList>
            <person name="Bowman J.P."/>
        </authorList>
    </citation>
    <scope>NUCLEOTIDE SEQUENCE</scope>
    <source>
        <strain evidence="4">LMG 11547</strain>
    </source>
</reference>
<protein>
    <submittedName>
        <fullName evidence="4">Ig-like domain-containing protein</fullName>
    </submittedName>
</protein>
<dbReference type="InterPro" id="IPR008964">
    <property type="entry name" value="Invasin/intimin_cell_adhesion"/>
</dbReference>
<dbReference type="InterPro" id="IPR013783">
    <property type="entry name" value="Ig-like_fold"/>
</dbReference>
<comment type="caution">
    <text evidence="4">The sequence shown here is derived from an EMBL/GenBank/DDBJ whole genome shotgun (WGS) entry which is preliminary data.</text>
</comment>
<evidence type="ECO:0000256" key="1">
    <source>
        <dbReference type="ARBA" id="ARBA00010116"/>
    </source>
</evidence>
<sequence length="653" mass="64329">MNHFKNESAARHGVRVAGLLMAMVLTACGGGGGNPGATTGSTGSGGSGTGTGGTTTPAAPTVSVGFTNAAGASSNALTGATPLTVKATVLDANKKPVPNAIVTFATDNALAVFSPTAGTALTDVNGVAMVSMRAASLAAGGAGTVTATSDVAGTTASGTANYSVGATTLTFGTLSASPANIQAYGSTVLSVDVLNGTSKYTEQQVNVSFSSACVTAGKATLAATVPTNNGTVQTVYRDKGCANNDTITVSAAGVSRSASATLTIAPPAAASVQFVGATPTTQSIVVRGNGGNGRTETAILTYKVVDIFGNPLAGQRVDFTPVPAGADVVINKASDTTDATGSVVTTVNSGATPMSFRVQATLKGTGTNGGPDISTLSDSIVVTTGLPAQRAFSLSSGSFNVEGWSVDNPAATTVQVMVADAFGNPVPDGTPVVFQTNMGAIGSSDKGGCNTVNGVCSVAFRTQAPRVAIPGTPHTPCNAVTPDATRPGLATICASSTDGTNTVYARTAIFMSGSAVKSVYMDGSATPLAGGTVDLGTLPSSATKSFRLQFNDVNNNPMPANSTVAITSMLNGTAAPVVPATVPNVAPHTNSAVDDPTGLTVGSIAQGYTHLFSVGSTNPTNCTGPSTATFNVTVTTPAGSVTSIPFKLSFTCP</sequence>
<dbReference type="Proteomes" id="UP001165263">
    <property type="component" value="Unassembled WGS sequence"/>
</dbReference>
<dbReference type="Gene3D" id="2.60.40.10">
    <property type="entry name" value="Immunoglobulins"/>
    <property type="match status" value="3"/>
</dbReference>
<evidence type="ECO:0000256" key="2">
    <source>
        <dbReference type="SAM" id="MobiDB-lite"/>
    </source>
</evidence>
<evidence type="ECO:0000259" key="3">
    <source>
        <dbReference type="PROSITE" id="PS51127"/>
    </source>
</evidence>
<feature type="domain" description="Big-1" evidence="3">
    <location>
        <begin position="66"/>
        <end position="163"/>
    </location>
</feature>
<accession>A0ABT2BV45</accession>